<dbReference type="Pfam" id="PF00593">
    <property type="entry name" value="TonB_dep_Rec_b-barrel"/>
    <property type="match status" value="1"/>
</dbReference>
<keyword evidence="13" id="KW-0675">Receptor</keyword>
<evidence type="ECO:0000256" key="8">
    <source>
        <dbReference type="PROSITE-ProRule" id="PRU01360"/>
    </source>
</evidence>
<dbReference type="PROSITE" id="PS52016">
    <property type="entry name" value="TONB_DEPENDENT_REC_3"/>
    <property type="match status" value="1"/>
</dbReference>
<accession>A0A412XR78</accession>
<feature type="domain" description="TonB-dependent receptor plug" evidence="12">
    <location>
        <begin position="121"/>
        <end position="227"/>
    </location>
</feature>
<dbReference type="InterPro" id="IPR037066">
    <property type="entry name" value="Plug_dom_sf"/>
</dbReference>
<comment type="similarity">
    <text evidence="8 9">Belongs to the TonB-dependent receptor family.</text>
</comment>
<evidence type="ECO:0000313" key="14">
    <source>
        <dbReference type="Proteomes" id="UP000283850"/>
    </source>
</evidence>
<proteinExistence type="inferred from homology"/>
<evidence type="ECO:0000256" key="1">
    <source>
        <dbReference type="ARBA" id="ARBA00004571"/>
    </source>
</evidence>
<evidence type="ECO:0000313" key="13">
    <source>
        <dbReference type="EMBL" id="RGV47666.1"/>
    </source>
</evidence>
<gene>
    <name evidence="13" type="ORF">DWW10_24045</name>
</gene>
<dbReference type="AlphaFoldDB" id="A0A412XR78"/>
<dbReference type="InterPro" id="IPR012910">
    <property type="entry name" value="Plug_dom"/>
</dbReference>
<dbReference type="InterPro" id="IPR000531">
    <property type="entry name" value="Beta-barrel_TonB"/>
</dbReference>
<keyword evidence="7 8" id="KW-0998">Cell outer membrane</keyword>
<dbReference type="InterPro" id="IPR023996">
    <property type="entry name" value="TonB-dep_OMP_SusC/RagA"/>
</dbReference>
<dbReference type="Gene3D" id="2.170.130.10">
    <property type="entry name" value="TonB-dependent receptor, plug domain"/>
    <property type="match status" value="1"/>
</dbReference>
<keyword evidence="6 8" id="KW-0472">Membrane</keyword>
<dbReference type="EMBL" id="QRZF01000029">
    <property type="protein sequence ID" value="RGV47666.1"/>
    <property type="molecule type" value="Genomic_DNA"/>
</dbReference>
<comment type="subcellular location">
    <subcellularLocation>
        <location evidence="1 8">Cell outer membrane</location>
        <topology evidence="1 8">Multi-pass membrane protein</topology>
    </subcellularLocation>
</comment>
<organism evidence="13 14">
    <name type="scientific">Bacteroides intestinalis</name>
    <dbReference type="NCBI Taxonomy" id="329854"/>
    <lineage>
        <taxon>Bacteria</taxon>
        <taxon>Pseudomonadati</taxon>
        <taxon>Bacteroidota</taxon>
        <taxon>Bacteroidia</taxon>
        <taxon>Bacteroidales</taxon>
        <taxon>Bacteroidaceae</taxon>
        <taxon>Bacteroides</taxon>
    </lineage>
</organism>
<evidence type="ECO:0000256" key="10">
    <source>
        <dbReference type="SAM" id="SignalP"/>
    </source>
</evidence>
<dbReference type="RefSeq" id="WP_118422377.1">
    <property type="nucleotide sequence ID" value="NZ_QRZF01000029.1"/>
</dbReference>
<evidence type="ECO:0000256" key="4">
    <source>
        <dbReference type="ARBA" id="ARBA00022692"/>
    </source>
</evidence>
<evidence type="ECO:0000256" key="7">
    <source>
        <dbReference type="ARBA" id="ARBA00023237"/>
    </source>
</evidence>
<evidence type="ECO:0000256" key="5">
    <source>
        <dbReference type="ARBA" id="ARBA00023077"/>
    </source>
</evidence>
<evidence type="ECO:0000256" key="9">
    <source>
        <dbReference type="RuleBase" id="RU003357"/>
    </source>
</evidence>
<sequence length="998" mass="111323">MLNVQLKRKRTFAQSMLFVVFLLSSTLAFAQNKVTGTVTDKAGEPLIGVNVLESGTSNGCITDIDGKYSLNVEKGKTLIFSFIGYSKQEVKVTQNVMNVTMNEDTELLDEVVVIGYGSISRKDVTSSITTVKAKDLNVGAYTEPGQLLQGKVPGLVIVQNSDPNGGVNSINLRGASTLNGSTSPLYVVDGIPGVNLNLLSPTDIESIDVLRDASATAIYGSKAANGVIIVTTKRGSDGPARVSYSGYVAWDKIHNDHEMMTADELRAYAKENNLTIANDKGANTNWADEVQQTGFTHNHNLSISGGNKSTSYNASVNYIEQDGIIKGVGNNIFTARTFVETKTLKDRLTLSAGINGNIRNEWGVPRGEQGASVYNAMYYYSPLVPVRNEDGTWYKDMGISQNYNPLSMVYEDVSRATYKRIQMTGKASLKIIDDLFLNANFSYENQNYSYKDYYSQQSQTNNRNGQTSRNTTEDIKKMMEIYGNYDKSINDDHKIGLMVGYSWEEQNNGDGFGARGYNFYDDTLWWNNIGMANSWEEDPVWANTLSTIRMISFYGRANYSYKSKYIVQAALRRDGSSTFGSNNKWATFPSGSVAWRLSEESFIKNLGIFDDLKLRAGWGQSGNAMGFDIYTSRFYYQGGSRFIYTDPGTGKETSYKNLNAARNVNPDLKWETTTMLNLGVDFSFLGGRINGTIEYYNKTTKDMIWSYPVSTTIYPVGSLTANVGKMNNRGVELTLNATPIQGRDFTWNTSLNLSHNRNKIVKLSNDQFNAGIIDRYNPSLPGASTENIQRIIEGEPIGTFYMWEWAGYTEGGVSQFYVRDEETGERTGETTTTPSKKDRTIVGNAQPWLTMGWNNTFTYKNWDLTTFFTGVFGQKIFNEPRAFFSNIGNVTEGKNVMKSVIKEQRATDASSALPSDRYLEDGSYFRLSNLTLGYTFRNFNGWLRDLRLYASCNNVFTLTGYSGRDPEINLGGETPGCDTRSDHYPRTRQFLVGATINF</sequence>
<dbReference type="InterPro" id="IPR008969">
    <property type="entry name" value="CarboxyPept-like_regulatory"/>
</dbReference>
<name>A0A412XR78_9BACE</name>
<keyword evidence="4 8" id="KW-0812">Transmembrane</keyword>
<evidence type="ECO:0000256" key="6">
    <source>
        <dbReference type="ARBA" id="ARBA00023136"/>
    </source>
</evidence>
<dbReference type="InterPro" id="IPR036942">
    <property type="entry name" value="Beta-barrel_TonB_sf"/>
</dbReference>
<dbReference type="InterPro" id="IPR023997">
    <property type="entry name" value="TonB-dep_OMP_SusC/RagA_CS"/>
</dbReference>
<feature type="chain" id="PRO_5019225311" evidence="10">
    <location>
        <begin position="31"/>
        <end position="998"/>
    </location>
</feature>
<dbReference type="Pfam" id="PF07715">
    <property type="entry name" value="Plug"/>
    <property type="match status" value="1"/>
</dbReference>
<dbReference type="NCBIfam" id="TIGR04057">
    <property type="entry name" value="SusC_RagA_signa"/>
    <property type="match status" value="1"/>
</dbReference>
<keyword evidence="10" id="KW-0732">Signal</keyword>
<dbReference type="SUPFAM" id="SSF56935">
    <property type="entry name" value="Porins"/>
    <property type="match status" value="1"/>
</dbReference>
<dbReference type="Pfam" id="PF13715">
    <property type="entry name" value="CarbopepD_reg_2"/>
    <property type="match status" value="1"/>
</dbReference>
<evidence type="ECO:0000256" key="3">
    <source>
        <dbReference type="ARBA" id="ARBA00022452"/>
    </source>
</evidence>
<keyword evidence="5 9" id="KW-0798">TonB box</keyword>
<feature type="signal peptide" evidence="10">
    <location>
        <begin position="1"/>
        <end position="30"/>
    </location>
</feature>
<dbReference type="FunFam" id="2.60.40.1120:FF:000003">
    <property type="entry name" value="Outer membrane protein Omp121"/>
    <property type="match status" value="1"/>
</dbReference>
<evidence type="ECO:0000259" key="11">
    <source>
        <dbReference type="Pfam" id="PF00593"/>
    </source>
</evidence>
<dbReference type="InterPro" id="IPR039426">
    <property type="entry name" value="TonB-dep_rcpt-like"/>
</dbReference>
<evidence type="ECO:0000259" key="12">
    <source>
        <dbReference type="Pfam" id="PF07715"/>
    </source>
</evidence>
<dbReference type="Proteomes" id="UP000283850">
    <property type="component" value="Unassembled WGS sequence"/>
</dbReference>
<keyword evidence="3 8" id="KW-1134">Transmembrane beta strand</keyword>
<protein>
    <submittedName>
        <fullName evidence="13">TonB-dependent receptor</fullName>
    </submittedName>
</protein>
<dbReference type="Gene3D" id="2.40.170.20">
    <property type="entry name" value="TonB-dependent receptor, beta-barrel domain"/>
    <property type="match status" value="1"/>
</dbReference>
<keyword evidence="2 8" id="KW-0813">Transport</keyword>
<dbReference type="Gene3D" id="2.60.40.1120">
    <property type="entry name" value="Carboxypeptidase-like, regulatory domain"/>
    <property type="match status" value="1"/>
</dbReference>
<feature type="domain" description="TonB-dependent receptor-like beta-barrel" evidence="11">
    <location>
        <begin position="415"/>
        <end position="955"/>
    </location>
</feature>
<dbReference type="NCBIfam" id="TIGR04056">
    <property type="entry name" value="OMP_RagA_SusC"/>
    <property type="match status" value="1"/>
</dbReference>
<dbReference type="SUPFAM" id="SSF49464">
    <property type="entry name" value="Carboxypeptidase regulatory domain-like"/>
    <property type="match status" value="1"/>
</dbReference>
<evidence type="ECO:0000256" key="2">
    <source>
        <dbReference type="ARBA" id="ARBA00022448"/>
    </source>
</evidence>
<reference evidence="13 14" key="1">
    <citation type="submission" date="2018-08" db="EMBL/GenBank/DDBJ databases">
        <title>A genome reference for cultivated species of the human gut microbiota.</title>
        <authorList>
            <person name="Zou Y."/>
            <person name="Xue W."/>
            <person name="Luo G."/>
        </authorList>
    </citation>
    <scope>NUCLEOTIDE SEQUENCE [LARGE SCALE GENOMIC DNA]</scope>
    <source>
        <strain evidence="13 14">AF14-32</strain>
    </source>
</reference>
<comment type="caution">
    <text evidence="13">The sequence shown here is derived from an EMBL/GenBank/DDBJ whole genome shotgun (WGS) entry which is preliminary data.</text>
</comment>
<dbReference type="GO" id="GO:0009279">
    <property type="term" value="C:cell outer membrane"/>
    <property type="evidence" value="ECO:0007669"/>
    <property type="project" value="UniProtKB-SubCell"/>
</dbReference>